<dbReference type="Gene3D" id="3.40.50.300">
    <property type="entry name" value="P-loop containing nucleotide triphosphate hydrolases"/>
    <property type="match status" value="1"/>
</dbReference>
<evidence type="ECO:0000256" key="4">
    <source>
        <dbReference type="ARBA" id="ARBA00022741"/>
    </source>
</evidence>
<accession>A0A6S7A8X9</accession>
<evidence type="ECO:0000256" key="5">
    <source>
        <dbReference type="ARBA" id="ARBA00022840"/>
    </source>
</evidence>
<dbReference type="PROSITE" id="PS50893">
    <property type="entry name" value="ABC_TRANSPORTER_2"/>
    <property type="match status" value="1"/>
</dbReference>
<dbReference type="InterPro" id="IPR027417">
    <property type="entry name" value="P-loop_NTPase"/>
</dbReference>
<evidence type="ECO:0000259" key="8">
    <source>
        <dbReference type="PROSITE" id="PS50893"/>
    </source>
</evidence>
<keyword evidence="10" id="KW-1185">Reference proteome</keyword>
<feature type="domain" description="ABC transporter" evidence="8">
    <location>
        <begin position="44"/>
        <end position="273"/>
    </location>
</feature>
<gene>
    <name evidence="9" type="primary">ssuB_1</name>
    <name evidence="9" type="ORF">LMG3441_03748</name>
</gene>
<keyword evidence="6" id="KW-1278">Translocase</keyword>
<keyword evidence="7" id="KW-0472">Membrane</keyword>
<dbReference type="EMBL" id="CADIJQ010000006">
    <property type="protein sequence ID" value="CAB3720179.1"/>
    <property type="molecule type" value="Genomic_DNA"/>
</dbReference>
<keyword evidence="2" id="KW-0813">Transport</keyword>
<evidence type="ECO:0000313" key="9">
    <source>
        <dbReference type="EMBL" id="CAB3720179.1"/>
    </source>
</evidence>
<evidence type="ECO:0000313" key="10">
    <source>
        <dbReference type="Proteomes" id="UP000494269"/>
    </source>
</evidence>
<proteinExistence type="inferred from homology"/>
<evidence type="ECO:0000256" key="1">
    <source>
        <dbReference type="ARBA" id="ARBA00005417"/>
    </source>
</evidence>
<dbReference type="Proteomes" id="UP000494269">
    <property type="component" value="Unassembled WGS sequence"/>
</dbReference>
<dbReference type="PANTHER" id="PTHR42788:SF17">
    <property type="entry name" value="ALIPHATIC SULFONATES IMPORT ATP-BINDING PROTEIN SSUB"/>
    <property type="match status" value="1"/>
</dbReference>
<dbReference type="GO" id="GO:0016887">
    <property type="term" value="F:ATP hydrolysis activity"/>
    <property type="evidence" value="ECO:0007669"/>
    <property type="project" value="InterPro"/>
</dbReference>
<evidence type="ECO:0000256" key="3">
    <source>
        <dbReference type="ARBA" id="ARBA00022475"/>
    </source>
</evidence>
<keyword evidence="9" id="KW-0378">Hydrolase</keyword>
<evidence type="ECO:0000256" key="2">
    <source>
        <dbReference type="ARBA" id="ARBA00022448"/>
    </source>
</evidence>
<dbReference type="AlphaFoldDB" id="A0A6S7A8X9"/>
<protein>
    <submittedName>
        <fullName evidence="9">Aliphatic sulfonates import ATP-binding protein SsuB</fullName>
        <ecNumber evidence="9">3.6.3.-</ecNumber>
    </submittedName>
</protein>
<dbReference type="SMART" id="SM00382">
    <property type="entry name" value="AAA"/>
    <property type="match status" value="1"/>
</dbReference>
<keyword evidence="3" id="KW-1003">Cell membrane</keyword>
<dbReference type="EC" id="3.6.3.-" evidence="9"/>
<dbReference type="InterPro" id="IPR003593">
    <property type="entry name" value="AAA+_ATPase"/>
</dbReference>
<dbReference type="InterPro" id="IPR003439">
    <property type="entry name" value="ABC_transporter-like_ATP-bd"/>
</dbReference>
<comment type="similarity">
    <text evidence="1">Belongs to the ABC transporter superfamily.</text>
</comment>
<dbReference type="Pfam" id="PF00005">
    <property type="entry name" value="ABC_tran"/>
    <property type="match status" value="1"/>
</dbReference>
<name>A0A6S7A8X9_9BURK</name>
<organism evidence="9 10">
    <name type="scientific">Achromobacter kerstersii</name>
    <dbReference type="NCBI Taxonomy" id="1353890"/>
    <lineage>
        <taxon>Bacteria</taxon>
        <taxon>Pseudomonadati</taxon>
        <taxon>Pseudomonadota</taxon>
        <taxon>Betaproteobacteria</taxon>
        <taxon>Burkholderiales</taxon>
        <taxon>Alcaligenaceae</taxon>
        <taxon>Achromobacter</taxon>
    </lineage>
</organism>
<dbReference type="SUPFAM" id="SSF52540">
    <property type="entry name" value="P-loop containing nucleoside triphosphate hydrolases"/>
    <property type="match status" value="1"/>
</dbReference>
<dbReference type="InterPro" id="IPR050166">
    <property type="entry name" value="ABC_transporter_ATP-bind"/>
</dbReference>
<keyword evidence="4" id="KW-0547">Nucleotide-binding</keyword>
<evidence type="ECO:0000256" key="6">
    <source>
        <dbReference type="ARBA" id="ARBA00022967"/>
    </source>
</evidence>
<reference evidence="9 10" key="1">
    <citation type="submission" date="2020-04" db="EMBL/GenBank/DDBJ databases">
        <authorList>
            <person name="De Canck E."/>
        </authorList>
    </citation>
    <scope>NUCLEOTIDE SEQUENCE [LARGE SCALE GENOMIC DNA]</scope>
    <source>
        <strain evidence="9 10">LMG 3441</strain>
    </source>
</reference>
<dbReference type="GO" id="GO:0005524">
    <property type="term" value="F:ATP binding"/>
    <property type="evidence" value="ECO:0007669"/>
    <property type="project" value="UniProtKB-KW"/>
</dbReference>
<sequence length="307" mass="33435">MAAGTLMFIPPQEFELLQHLEVPDRARRDDADAPVEEPGRPLRISLRKLAKRDGARVVLKGLDLDIAAGEFVAVVGRGGAGKSRLLRILAGLDRPSGAQGGPPTRSPVLFDNFPQWASDERVRLVFPEDRLLPWKRVWQNVALGVPGDARGRALDALRQVGLAEHASDWPAQLNAAQRQRVALARALLRQPGLLLLDDPLSGLDALSRIDAQALIEQAWQRGGFTSVLATRDVHEAVALADRIVVIDEGAVIFDERVALTRPRARGSAAFAALAARVLRAILKEAEPPLTDRPLAPVIQIRHLRLAV</sequence>
<dbReference type="PANTHER" id="PTHR42788">
    <property type="entry name" value="TAURINE IMPORT ATP-BINDING PROTEIN-RELATED"/>
    <property type="match status" value="1"/>
</dbReference>
<evidence type="ECO:0000256" key="7">
    <source>
        <dbReference type="ARBA" id="ARBA00023136"/>
    </source>
</evidence>
<keyword evidence="5 9" id="KW-0067">ATP-binding</keyword>